<dbReference type="InterPro" id="IPR013830">
    <property type="entry name" value="SGNH_hydro"/>
</dbReference>
<dbReference type="AlphaFoldDB" id="A0A1H9WQJ1"/>
<dbReference type="RefSeq" id="WP_091759939.1">
    <property type="nucleotide sequence ID" value="NZ_FOHB01000005.1"/>
</dbReference>
<dbReference type="InterPro" id="IPR051532">
    <property type="entry name" value="Ester_Hydrolysis_Enzymes"/>
</dbReference>
<feature type="region of interest" description="Disordered" evidence="1">
    <location>
        <begin position="30"/>
        <end position="83"/>
    </location>
</feature>
<dbReference type="GO" id="GO:0004622">
    <property type="term" value="F:phosphatidylcholine lysophospholipase activity"/>
    <property type="evidence" value="ECO:0007669"/>
    <property type="project" value="TreeGrafter"/>
</dbReference>
<dbReference type="PANTHER" id="PTHR30383">
    <property type="entry name" value="THIOESTERASE 1/PROTEASE 1/LYSOPHOSPHOLIPASE L1"/>
    <property type="match status" value="1"/>
</dbReference>
<dbReference type="STRING" id="587636.SAMN05216199_3121"/>
<dbReference type="EMBL" id="FOHB01000005">
    <property type="protein sequence ID" value="SES36192.1"/>
    <property type="molecule type" value="Genomic_DNA"/>
</dbReference>
<dbReference type="Proteomes" id="UP000199019">
    <property type="component" value="Unassembled WGS sequence"/>
</dbReference>
<accession>A0A1H9WQJ1</accession>
<dbReference type="Pfam" id="PF13472">
    <property type="entry name" value="Lipase_GDSL_2"/>
    <property type="match status" value="1"/>
</dbReference>
<sequence length="301" mass="30205">MRVTPLRMMAAASVLLALLVAVGAVVGTSRTTQRVRAAPTAPASPSGSASTPLPATTSLPATTPAPDTTSVPATTSPSSAPQPGLVVGLGDSVTSGAACNCTPFVQTYAAALARRDGAPVRAVNLGHGGDTTVELLALLKGDAAARRALAQASVVVVTIGANDLVPLIARWTAGGCDDACVQPAVVTMGNGLAAALQEIRSQAPHARLLVTDYWNVFEDGEVADAKRGPGFATWSDEVTGSANMTICARAAAVGASCVDLYEPFEGEDGTRNPSALLADDGDHPNAAGHALIAATLLHATP</sequence>
<feature type="compositionally biased region" description="Low complexity" evidence="1">
    <location>
        <begin position="37"/>
        <end position="81"/>
    </location>
</feature>
<evidence type="ECO:0000259" key="2">
    <source>
        <dbReference type="Pfam" id="PF13472"/>
    </source>
</evidence>
<keyword evidence="4" id="KW-1185">Reference proteome</keyword>
<evidence type="ECO:0000256" key="1">
    <source>
        <dbReference type="SAM" id="MobiDB-lite"/>
    </source>
</evidence>
<gene>
    <name evidence="3" type="ORF">SAMN05216199_3121</name>
</gene>
<dbReference type="CDD" id="cd00229">
    <property type="entry name" value="SGNH_hydrolase"/>
    <property type="match status" value="1"/>
</dbReference>
<protein>
    <submittedName>
        <fullName evidence="3">Lysophospholipase L1</fullName>
    </submittedName>
</protein>
<dbReference type="OrthoDB" id="8215557at2"/>
<proteinExistence type="predicted"/>
<reference evidence="4" key="1">
    <citation type="submission" date="2016-10" db="EMBL/GenBank/DDBJ databases">
        <authorList>
            <person name="Varghese N."/>
            <person name="Submissions S."/>
        </authorList>
    </citation>
    <scope>NUCLEOTIDE SEQUENCE [LARGE SCALE GENOMIC DNA]</scope>
    <source>
        <strain evidence="4">CGMCC 1.6963</strain>
    </source>
</reference>
<evidence type="ECO:0000313" key="4">
    <source>
        <dbReference type="Proteomes" id="UP000199019"/>
    </source>
</evidence>
<dbReference type="InterPro" id="IPR036514">
    <property type="entry name" value="SGNH_hydro_sf"/>
</dbReference>
<organism evidence="3 4">
    <name type="scientific">Pedococcus cremeus</name>
    <dbReference type="NCBI Taxonomy" id="587636"/>
    <lineage>
        <taxon>Bacteria</taxon>
        <taxon>Bacillati</taxon>
        <taxon>Actinomycetota</taxon>
        <taxon>Actinomycetes</taxon>
        <taxon>Micrococcales</taxon>
        <taxon>Intrasporangiaceae</taxon>
        <taxon>Pedococcus</taxon>
    </lineage>
</organism>
<feature type="domain" description="SGNH hydrolase-type esterase" evidence="2">
    <location>
        <begin position="89"/>
        <end position="291"/>
    </location>
</feature>
<dbReference type="PANTHER" id="PTHR30383:SF5">
    <property type="entry name" value="SGNH HYDROLASE-TYPE ESTERASE DOMAIN-CONTAINING PROTEIN"/>
    <property type="match status" value="1"/>
</dbReference>
<dbReference type="Gene3D" id="3.40.50.1110">
    <property type="entry name" value="SGNH hydrolase"/>
    <property type="match status" value="1"/>
</dbReference>
<dbReference type="SUPFAM" id="SSF52266">
    <property type="entry name" value="SGNH hydrolase"/>
    <property type="match status" value="1"/>
</dbReference>
<evidence type="ECO:0000313" key="3">
    <source>
        <dbReference type="EMBL" id="SES36192.1"/>
    </source>
</evidence>
<name>A0A1H9WQJ1_9MICO</name>